<evidence type="ECO:0000313" key="6">
    <source>
        <dbReference type="EMBL" id="KAA5537833.1"/>
    </source>
</evidence>
<feature type="transmembrane region" description="Helical" evidence="5">
    <location>
        <begin position="110"/>
        <end position="129"/>
    </location>
</feature>
<keyword evidence="4 5" id="KW-0472">Membrane</keyword>
<accession>A0A5M6CS55</accession>
<sequence>MEEKAKLRISLRYYSILALRFVVATVLIPSGLLKIQGKRFSEICPEMYAGSFFTELHHTGTYWKFLGFCQLLTALLLFTQRYTALAALLFFGICSNILVFTLSVGLNDKSLIMIFMVAAALLLIGWDWYRIKPLFNTSKNIHTSSNIQTAPVSLQIIGLVAYVVVTVFFFIFDTYY</sequence>
<feature type="transmembrane region" description="Helical" evidence="5">
    <location>
        <begin position="12"/>
        <end position="32"/>
    </location>
</feature>
<organism evidence="6 7">
    <name type="scientific">Paenimyroides baculatum</name>
    <dbReference type="NCBI Taxonomy" id="2608000"/>
    <lineage>
        <taxon>Bacteria</taxon>
        <taxon>Pseudomonadati</taxon>
        <taxon>Bacteroidota</taxon>
        <taxon>Flavobacteriia</taxon>
        <taxon>Flavobacteriales</taxon>
        <taxon>Flavobacteriaceae</taxon>
        <taxon>Paenimyroides</taxon>
    </lineage>
</organism>
<comment type="caution">
    <text evidence="6">The sequence shown here is derived from an EMBL/GenBank/DDBJ whole genome shotgun (WGS) entry which is preliminary data.</text>
</comment>
<dbReference type="Pfam" id="PF07681">
    <property type="entry name" value="DoxX"/>
    <property type="match status" value="1"/>
</dbReference>
<protein>
    <submittedName>
        <fullName evidence="6">DoxX family membrane protein</fullName>
    </submittedName>
</protein>
<keyword evidence="2 5" id="KW-0812">Transmembrane</keyword>
<comment type="subcellular location">
    <subcellularLocation>
        <location evidence="1">Membrane</location>
        <topology evidence="1">Multi-pass membrane protein</topology>
    </subcellularLocation>
</comment>
<evidence type="ECO:0000256" key="2">
    <source>
        <dbReference type="ARBA" id="ARBA00022692"/>
    </source>
</evidence>
<gene>
    <name evidence="6" type="ORF">F0460_04005</name>
</gene>
<feature type="transmembrane region" description="Helical" evidence="5">
    <location>
        <begin position="150"/>
        <end position="172"/>
    </location>
</feature>
<feature type="transmembrane region" description="Helical" evidence="5">
    <location>
        <begin position="85"/>
        <end position="104"/>
    </location>
</feature>
<name>A0A5M6CS55_9FLAO</name>
<dbReference type="EMBL" id="VWSG01000002">
    <property type="protein sequence ID" value="KAA5537833.1"/>
    <property type="molecule type" value="Genomic_DNA"/>
</dbReference>
<dbReference type="InterPro" id="IPR032808">
    <property type="entry name" value="DoxX"/>
</dbReference>
<proteinExistence type="predicted"/>
<dbReference type="GO" id="GO:0016020">
    <property type="term" value="C:membrane"/>
    <property type="evidence" value="ECO:0007669"/>
    <property type="project" value="UniProtKB-SubCell"/>
</dbReference>
<dbReference type="RefSeq" id="WP_150010483.1">
    <property type="nucleotide sequence ID" value="NZ_VWSG01000002.1"/>
</dbReference>
<evidence type="ECO:0000256" key="5">
    <source>
        <dbReference type="SAM" id="Phobius"/>
    </source>
</evidence>
<dbReference type="Proteomes" id="UP000325141">
    <property type="component" value="Unassembled WGS sequence"/>
</dbReference>
<feature type="transmembrane region" description="Helical" evidence="5">
    <location>
        <begin position="61"/>
        <end position="78"/>
    </location>
</feature>
<evidence type="ECO:0000313" key="7">
    <source>
        <dbReference type="Proteomes" id="UP000325141"/>
    </source>
</evidence>
<evidence type="ECO:0000256" key="1">
    <source>
        <dbReference type="ARBA" id="ARBA00004141"/>
    </source>
</evidence>
<keyword evidence="7" id="KW-1185">Reference proteome</keyword>
<evidence type="ECO:0000256" key="3">
    <source>
        <dbReference type="ARBA" id="ARBA00022989"/>
    </source>
</evidence>
<evidence type="ECO:0000256" key="4">
    <source>
        <dbReference type="ARBA" id="ARBA00023136"/>
    </source>
</evidence>
<dbReference type="AlphaFoldDB" id="A0A5M6CS55"/>
<keyword evidence="3 5" id="KW-1133">Transmembrane helix</keyword>
<reference evidence="6 7" key="1">
    <citation type="submission" date="2019-09" db="EMBL/GenBank/DDBJ databases">
        <title>Genome sequence and assembly of Flavobacterium sp.</title>
        <authorList>
            <person name="Chhetri G."/>
        </authorList>
    </citation>
    <scope>NUCLEOTIDE SEQUENCE [LARGE SCALE GENOMIC DNA]</scope>
    <source>
        <strain evidence="6 7">SNL9</strain>
    </source>
</reference>